<evidence type="ECO:0000256" key="8">
    <source>
        <dbReference type="ARBA" id="ARBA00023136"/>
    </source>
</evidence>
<dbReference type="EC" id="3.6.3.-" evidence="12"/>
<dbReference type="InterPro" id="IPR003838">
    <property type="entry name" value="ABC3_permease_C"/>
</dbReference>
<keyword evidence="4 10" id="KW-0812">Transmembrane</keyword>
<dbReference type="GO" id="GO:0005886">
    <property type="term" value="C:plasma membrane"/>
    <property type="evidence" value="ECO:0007669"/>
    <property type="project" value="UniProtKB-SubCell"/>
</dbReference>
<evidence type="ECO:0000313" key="12">
    <source>
        <dbReference type="EMBL" id="TLD00063.1"/>
    </source>
</evidence>
<gene>
    <name evidence="12" type="primary">macB_9</name>
    <name evidence="12" type="ORF">DSM106044_03153</name>
</gene>
<evidence type="ECO:0000256" key="7">
    <source>
        <dbReference type="ARBA" id="ARBA00022989"/>
    </source>
</evidence>
<dbReference type="GO" id="GO:0016887">
    <property type="term" value="F:ATP hydrolysis activity"/>
    <property type="evidence" value="ECO:0007669"/>
    <property type="project" value="InterPro"/>
</dbReference>
<dbReference type="SUPFAM" id="SSF52540">
    <property type="entry name" value="P-loop containing nucleoside triphosphate hydrolases"/>
    <property type="match status" value="1"/>
</dbReference>
<dbReference type="PROSITE" id="PS00211">
    <property type="entry name" value="ABC_TRANSPORTER_1"/>
    <property type="match status" value="1"/>
</dbReference>
<keyword evidence="12" id="KW-0378">Hydrolase</keyword>
<comment type="similarity">
    <text evidence="9">Belongs to the ABC transporter superfamily. Macrolide exporter (TC 3.A.1.122) family.</text>
</comment>
<dbReference type="RefSeq" id="WP_138002877.1">
    <property type="nucleotide sequence ID" value="NZ_QGQD01000060.1"/>
</dbReference>
<organism evidence="12 13">
    <name type="scientific">Robinsoniella peoriensis</name>
    <dbReference type="NCBI Taxonomy" id="180332"/>
    <lineage>
        <taxon>Bacteria</taxon>
        <taxon>Bacillati</taxon>
        <taxon>Bacillota</taxon>
        <taxon>Clostridia</taxon>
        <taxon>Lachnospirales</taxon>
        <taxon>Lachnospiraceae</taxon>
        <taxon>Robinsoniella</taxon>
    </lineage>
</organism>
<dbReference type="PROSITE" id="PS50893">
    <property type="entry name" value="ABC_TRANSPORTER_2"/>
    <property type="match status" value="1"/>
</dbReference>
<evidence type="ECO:0000256" key="4">
    <source>
        <dbReference type="ARBA" id="ARBA00022692"/>
    </source>
</evidence>
<dbReference type="AlphaFoldDB" id="A0A4U8Q7G6"/>
<name>A0A4U8Q7G6_9FIRM</name>
<keyword evidence="2" id="KW-0813">Transport</keyword>
<dbReference type="Pfam" id="PF00005">
    <property type="entry name" value="ABC_tran"/>
    <property type="match status" value="1"/>
</dbReference>
<evidence type="ECO:0000256" key="5">
    <source>
        <dbReference type="ARBA" id="ARBA00022741"/>
    </source>
</evidence>
<feature type="domain" description="ABC transporter" evidence="11">
    <location>
        <begin position="2"/>
        <end position="235"/>
    </location>
</feature>
<sequence>MIRLKDVTKKYGNNVILEHSSFDFPDTGIVCLMGPSGGGKTTLLNLLAGFDTDYSGEILAGGVSISKMKADSLCEYRRDNIGFVFQNYHLLPGYTVLENVLLACESEKEGKEFQKKGKALLKRLGLEEKENQMSETLSGGQKQRVAIARALVNDPQIIFADEPTGALDRAASTEIMNLLREISRDRLVVVITHDQKISAFADEVIQIKEKKILEDPSANRKELNENKKTFKKSNPDKRSMVSKAVKNFKVHIKRYIAVSLAISIGMLAFLFSLSFGNVMDQSIQEFEAKNTAFNNGYIRGADDGTILSYLKSDERIENVYYQYKLENISLHINGKSEVLAEKFPVPKAAQGLSYGIMPRKGMNEIAITPSLARKMAADIKTLPGRELVLELDGQSYTVTISGIYNAGYDDFTISSDIEQKFYQNLTDQDNYSISYDVKKFSDIVAVSNRLKLQGLDSTNASDEVYALQNTFQSLGKLFLVLSVLILGIGLFICAVLLIKLQNTRYREAGLLSALGYYRHQITGMILRENLFLSILTAVVELGLLGGSMLISSLFGLPLVVSGTQAVLTIIDAFAVVMVISGGASLPLVHTEPAAALRK</sequence>
<dbReference type="CDD" id="cd03255">
    <property type="entry name" value="ABC_MJ0796_LolCDE_FtsE"/>
    <property type="match status" value="1"/>
</dbReference>
<protein>
    <submittedName>
        <fullName evidence="12">Macrolide export ATP-binding/permease protein MacB</fullName>
        <ecNumber evidence="12">3.6.3.-</ecNumber>
    </submittedName>
</protein>
<proteinExistence type="inferred from homology"/>
<reference evidence="12 13" key="1">
    <citation type="journal article" date="2019" name="Anaerobe">
        <title>Detection of Robinsoniella peoriensis in multiple bone samples of a trauma patient.</title>
        <authorList>
            <person name="Schrottner P."/>
            <person name="Hartwich K."/>
            <person name="Bunk B."/>
            <person name="Schober I."/>
            <person name="Helbig S."/>
            <person name="Rudolph W.W."/>
            <person name="Gunzer F."/>
        </authorList>
    </citation>
    <scope>NUCLEOTIDE SEQUENCE [LARGE SCALE GENOMIC DNA]</scope>
    <source>
        <strain evidence="12 13">DSM 106044</strain>
    </source>
</reference>
<keyword evidence="3" id="KW-1003">Cell membrane</keyword>
<evidence type="ECO:0000256" key="6">
    <source>
        <dbReference type="ARBA" id="ARBA00022840"/>
    </source>
</evidence>
<comment type="caution">
    <text evidence="12">The sequence shown here is derived from an EMBL/GenBank/DDBJ whole genome shotgun (WGS) entry which is preliminary data.</text>
</comment>
<feature type="transmembrane region" description="Helical" evidence="10">
    <location>
        <begin position="530"/>
        <end position="554"/>
    </location>
</feature>
<dbReference type="PANTHER" id="PTHR42798:SF7">
    <property type="entry name" value="ALPHA-D-RIBOSE 1-METHYLPHOSPHONATE 5-TRIPHOSPHATE SYNTHASE SUBUNIT PHNL"/>
    <property type="match status" value="1"/>
</dbReference>
<dbReference type="InterPro" id="IPR027417">
    <property type="entry name" value="P-loop_NTPase"/>
</dbReference>
<dbReference type="InterPro" id="IPR017871">
    <property type="entry name" value="ABC_transporter-like_CS"/>
</dbReference>
<feature type="transmembrane region" description="Helical" evidence="10">
    <location>
        <begin position="566"/>
        <end position="588"/>
    </location>
</feature>
<comment type="subcellular location">
    <subcellularLocation>
        <location evidence="1">Cell inner membrane</location>
        <topology evidence="1">Multi-pass membrane protein</topology>
    </subcellularLocation>
</comment>
<evidence type="ECO:0000256" key="1">
    <source>
        <dbReference type="ARBA" id="ARBA00004429"/>
    </source>
</evidence>
<dbReference type="InterPro" id="IPR003593">
    <property type="entry name" value="AAA+_ATPase"/>
</dbReference>
<dbReference type="Proteomes" id="UP000306509">
    <property type="component" value="Unassembled WGS sequence"/>
</dbReference>
<dbReference type="PANTHER" id="PTHR42798">
    <property type="entry name" value="LIPOPROTEIN-RELEASING SYSTEM ATP-BINDING PROTEIN LOLD"/>
    <property type="match status" value="1"/>
</dbReference>
<feature type="transmembrane region" description="Helical" evidence="10">
    <location>
        <begin position="477"/>
        <end position="498"/>
    </location>
</feature>
<feature type="transmembrane region" description="Helical" evidence="10">
    <location>
        <begin position="255"/>
        <end position="275"/>
    </location>
</feature>
<evidence type="ECO:0000313" key="13">
    <source>
        <dbReference type="Proteomes" id="UP000306509"/>
    </source>
</evidence>
<dbReference type="EMBL" id="QGQD01000060">
    <property type="protein sequence ID" value="TLD00063.1"/>
    <property type="molecule type" value="Genomic_DNA"/>
</dbReference>
<dbReference type="InterPro" id="IPR017911">
    <property type="entry name" value="MacB-like_ATP-bd"/>
</dbReference>
<dbReference type="InterPro" id="IPR003439">
    <property type="entry name" value="ABC_transporter-like_ATP-bd"/>
</dbReference>
<evidence type="ECO:0000256" key="3">
    <source>
        <dbReference type="ARBA" id="ARBA00022475"/>
    </source>
</evidence>
<dbReference type="Gene3D" id="3.40.50.300">
    <property type="entry name" value="P-loop containing nucleotide triphosphate hydrolases"/>
    <property type="match status" value="1"/>
</dbReference>
<keyword evidence="13" id="KW-1185">Reference proteome</keyword>
<evidence type="ECO:0000256" key="2">
    <source>
        <dbReference type="ARBA" id="ARBA00022448"/>
    </source>
</evidence>
<keyword evidence="7 10" id="KW-1133">Transmembrane helix</keyword>
<dbReference type="SMART" id="SM00382">
    <property type="entry name" value="AAA"/>
    <property type="match status" value="1"/>
</dbReference>
<evidence type="ECO:0000256" key="9">
    <source>
        <dbReference type="ARBA" id="ARBA00038388"/>
    </source>
</evidence>
<evidence type="ECO:0000256" key="10">
    <source>
        <dbReference type="SAM" id="Phobius"/>
    </source>
</evidence>
<keyword evidence="5" id="KW-0547">Nucleotide-binding</keyword>
<dbReference type="GO" id="GO:0005524">
    <property type="term" value="F:ATP binding"/>
    <property type="evidence" value="ECO:0007669"/>
    <property type="project" value="UniProtKB-KW"/>
</dbReference>
<evidence type="ECO:0000259" key="11">
    <source>
        <dbReference type="PROSITE" id="PS50893"/>
    </source>
</evidence>
<accession>A0A4U8Q7G6</accession>
<dbReference type="Pfam" id="PF02687">
    <property type="entry name" value="FtsX"/>
    <property type="match status" value="1"/>
</dbReference>
<keyword evidence="8 10" id="KW-0472">Membrane</keyword>
<dbReference type="STRING" id="180332.GCA_000797495_03277"/>
<keyword evidence="6 12" id="KW-0067">ATP-binding</keyword>